<dbReference type="PANTHER" id="PTHR10130">
    <property type="entry name" value="PEROXISOMAL TARGETING SIGNAL 1 RECEPTOR PEX5"/>
    <property type="match status" value="1"/>
</dbReference>
<comment type="caution">
    <text evidence="11">The sequence shown here is derived from an EMBL/GenBank/DDBJ whole genome shotgun (WGS) entry which is preliminary data.</text>
</comment>
<proteinExistence type="inferred from homology"/>
<keyword evidence="7" id="KW-0576">Peroxisome</keyword>
<dbReference type="SUPFAM" id="SSF48452">
    <property type="entry name" value="TPR-like"/>
    <property type="match status" value="1"/>
</dbReference>
<evidence type="ECO:0000256" key="10">
    <source>
        <dbReference type="SAM" id="MobiDB-lite"/>
    </source>
</evidence>
<dbReference type="Gene3D" id="1.25.40.10">
    <property type="entry name" value="Tetratricopeptide repeat domain"/>
    <property type="match status" value="1"/>
</dbReference>
<feature type="compositionally biased region" description="Polar residues" evidence="10">
    <location>
        <begin position="117"/>
        <end position="136"/>
    </location>
</feature>
<evidence type="ECO:0000256" key="3">
    <source>
        <dbReference type="ARBA" id="ARBA00005348"/>
    </source>
</evidence>
<feature type="region of interest" description="Disordered" evidence="10">
    <location>
        <begin position="23"/>
        <end position="57"/>
    </location>
</feature>
<evidence type="ECO:0000256" key="4">
    <source>
        <dbReference type="ARBA" id="ARBA00022490"/>
    </source>
</evidence>
<evidence type="ECO:0000256" key="2">
    <source>
        <dbReference type="ARBA" id="ARBA00004496"/>
    </source>
</evidence>
<keyword evidence="5" id="KW-0677">Repeat</keyword>
<dbReference type="InterPro" id="IPR019734">
    <property type="entry name" value="TPR_rpt"/>
</dbReference>
<accession>A0AAV5QJ34</accession>
<dbReference type="InterPro" id="IPR011990">
    <property type="entry name" value="TPR-like_helical_dom_sf"/>
</dbReference>
<comment type="subcellular location">
    <subcellularLocation>
        <location evidence="2">Cytoplasm</location>
    </subcellularLocation>
    <subcellularLocation>
        <location evidence="1">Peroxisome</location>
    </subcellularLocation>
</comment>
<dbReference type="GeneID" id="90072939"/>
<evidence type="ECO:0000313" key="11">
    <source>
        <dbReference type="EMBL" id="GMM34960.1"/>
    </source>
</evidence>
<dbReference type="AlphaFoldDB" id="A0AAV5QJ34"/>
<dbReference type="PANTHER" id="PTHR10130:SF0">
    <property type="entry name" value="GH08708P"/>
    <property type="match status" value="1"/>
</dbReference>
<evidence type="ECO:0000256" key="8">
    <source>
        <dbReference type="PROSITE-ProRule" id="PRU00339"/>
    </source>
</evidence>
<dbReference type="Pfam" id="PF13414">
    <property type="entry name" value="TPR_11"/>
    <property type="match status" value="1"/>
</dbReference>
<dbReference type="PROSITE" id="PS50005">
    <property type="entry name" value="TPR"/>
    <property type="match status" value="3"/>
</dbReference>
<dbReference type="Proteomes" id="UP001360560">
    <property type="component" value="Unassembled WGS sequence"/>
</dbReference>
<feature type="repeat" description="TPR" evidence="8">
    <location>
        <begin position="340"/>
        <end position="373"/>
    </location>
</feature>
<keyword evidence="12" id="KW-1185">Reference proteome</keyword>
<evidence type="ECO:0000256" key="7">
    <source>
        <dbReference type="ARBA" id="ARBA00023140"/>
    </source>
</evidence>
<dbReference type="GO" id="GO:0005778">
    <property type="term" value="C:peroxisomal membrane"/>
    <property type="evidence" value="ECO:0007669"/>
    <property type="project" value="TreeGrafter"/>
</dbReference>
<evidence type="ECO:0000256" key="5">
    <source>
        <dbReference type="ARBA" id="ARBA00022737"/>
    </source>
</evidence>
<keyword evidence="4" id="KW-0963">Cytoplasm</keyword>
<sequence length="615" mass="68224">MFSGAECSTSKNPLAQFANRGINTDTSLHKGPSLLHGPSSSSSSSSFPNQMAQERAMSANDATKFNQFYHSDNNHGLTTETATSPNVMAMPLNMQSMNRELASIQRSMIAAGGGASRSMTGAPTATTASNNWSQEFNSPGTTSVTMAAKTSTNAAISQNFSGQGHYQPRFMNQLMFANSAMARMDVGGQAPQVSNQNININWDDHFKDVEQEISSSKEKLQVVDDEEEEEEEEVVEEILSSNTQAQEDGMSETFEELWNNMKQNDDIDYDNIHNGFLGGNSNSSMHPGFDVYKFEDTENNQFLDLDDPYSIGLQLMENGAKLSEAALAFEAAVQKDPKHIDAWLKLGEVQSANEKEKPGIIAYNQVLKLDPHNLTALMNSAIGYINEGYDNSVSENLKQWIFTKYPQSAAIFKQIDQTKETENSETGMHFHYLDRFASLTETFLSIIRADPATAGNDADLQLGLGALFYATGDFNKTIDCFQTALRIQPNDEILWNRLGAALANSNRSEEAINAYYRALQLKPSFVRARYNLGVSCINIGCYKEAAEHLLAGLSLHKVEGGKDIQDGEIFNIDNNQSNSLLESLKRVFLSMERHDLLDKVEPNMNLDQFRKEFNF</sequence>
<keyword evidence="9" id="KW-0175">Coiled coil</keyword>
<keyword evidence="6 8" id="KW-0802">TPR repeat</keyword>
<feature type="coiled-coil region" evidence="9">
    <location>
        <begin position="206"/>
        <end position="233"/>
    </location>
</feature>
<evidence type="ECO:0000313" key="12">
    <source>
        <dbReference type="Proteomes" id="UP001360560"/>
    </source>
</evidence>
<evidence type="ECO:0000256" key="9">
    <source>
        <dbReference type="SAM" id="Coils"/>
    </source>
</evidence>
<dbReference type="SMART" id="SM00028">
    <property type="entry name" value="TPR"/>
    <property type="match status" value="4"/>
</dbReference>
<protein>
    <submittedName>
        <fullName evidence="11">Pex5 protein</fullName>
    </submittedName>
</protein>
<dbReference type="GO" id="GO:0016560">
    <property type="term" value="P:protein import into peroxisome matrix, docking"/>
    <property type="evidence" value="ECO:0007669"/>
    <property type="project" value="TreeGrafter"/>
</dbReference>
<dbReference type="EMBL" id="BTFZ01000004">
    <property type="protein sequence ID" value="GMM34960.1"/>
    <property type="molecule type" value="Genomic_DNA"/>
</dbReference>
<name>A0AAV5QJ34_9ASCO</name>
<evidence type="ECO:0000256" key="6">
    <source>
        <dbReference type="ARBA" id="ARBA00022803"/>
    </source>
</evidence>
<evidence type="ECO:0000256" key="1">
    <source>
        <dbReference type="ARBA" id="ARBA00004275"/>
    </source>
</evidence>
<dbReference type="InterPro" id="IPR024111">
    <property type="entry name" value="PEX5/PEX5L"/>
</dbReference>
<organism evidence="11 12">
    <name type="scientific">Saccharomycopsis crataegensis</name>
    <dbReference type="NCBI Taxonomy" id="43959"/>
    <lineage>
        <taxon>Eukaryota</taxon>
        <taxon>Fungi</taxon>
        <taxon>Dikarya</taxon>
        <taxon>Ascomycota</taxon>
        <taxon>Saccharomycotina</taxon>
        <taxon>Saccharomycetes</taxon>
        <taxon>Saccharomycopsidaceae</taxon>
        <taxon>Saccharomycopsis</taxon>
    </lineage>
</organism>
<dbReference type="PROSITE" id="PS50293">
    <property type="entry name" value="TPR_REGION"/>
    <property type="match status" value="1"/>
</dbReference>
<feature type="repeat" description="TPR" evidence="8">
    <location>
        <begin position="458"/>
        <end position="491"/>
    </location>
</feature>
<gene>
    <name evidence="11" type="ORF">DASC09_022850</name>
</gene>
<reference evidence="11 12" key="1">
    <citation type="journal article" date="2023" name="Elife">
        <title>Identification of key yeast species and microbe-microbe interactions impacting larval growth of Drosophila in the wild.</title>
        <authorList>
            <person name="Mure A."/>
            <person name="Sugiura Y."/>
            <person name="Maeda R."/>
            <person name="Honda K."/>
            <person name="Sakurai N."/>
            <person name="Takahashi Y."/>
            <person name="Watada M."/>
            <person name="Katoh T."/>
            <person name="Gotoh A."/>
            <person name="Gotoh Y."/>
            <person name="Taniguchi I."/>
            <person name="Nakamura K."/>
            <person name="Hayashi T."/>
            <person name="Katayama T."/>
            <person name="Uemura T."/>
            <person name="Hattori Y."/>
        </authorList>
    </citation>
    <scope>NUCLEOTIDE SEQUENCE [LARGE SCALE GENOMIC DNA]</scope>
    <source>
        <strain evidence="11 12">SC-9</strain>
    </source>
</reference>
<feature type="repeat" description="TPR" evidence="8">
    <location>
        <begin position="492"/>
        <end position="525"/>
    </location>
</feature>
<comment type="similarity">
    <text evidence="3">Belongs to the peroxisomal targeting signal receptor family.</text>
</comment>
<dbReference type="GO" id="GO:0005829">
    <property type="term" value="C:cytosol"/>
    <property type="evidence" value="ECO:0007669"/>
    <property type="project" value="TreeGrafter"/>
</dbReference>
<feature type="region of interest" description="Disordered" evidence="10">
    <location>
        <begin position="113"/>
        <end position="136"/>
    </location>
</feature>
<dbReference type="RefSeq" id="XP_064851960.1">
    <property type="nucleotide sequence ID" value="XM_064995888.1"/>
</dbReference>
<dbReference type="GO" id="GO:0005052">
    <property type="term" value="F:peroxisome matrix targeting signal-1 binding"/>
    <property type="evidence" value="ECO:0007669"/>
    <property type="project" value="TreeGrafter"/>
</dbReference>